<evidence type="ECO:0000256" key="1">
    <source>
        <dbReference type="SAM" id="Coils"/>
    </source>
</evidence>
<organism evidence="2">
    <name type="scientific">marine sediment metagenome</name>
    <dbReference type="NCBI Taxonomy" id="412755"/>
    <lineage>
        <taxon>unclassified sequences</taxon>
        <taxon>metagenomes</taxon>
        <taxon>ecological metagenomes</taxon>
    </lineage>
</organism>
<name>X1G6Y2_9ZZZZ</name>
<accession>X1G6Y2</accession>
<protein>
    <submittedName>
        <fullName evidence="2">Uncharacterized protein</fullName>
    </submittedName>
</protein>
<evidence type="ECO:0000313" key="2">
    <source>
        <dbReference type="EMBL" id="GAH28778.1"/>
    </source>
</evidence>
<keyword evidence="1" id="KW-0175">Coiled coil</keyword>
<sequence>ELSELEDTISVDLGRRFEDYKVKVSDLVAEIEELEGKRYLTRAQREDLVGLREELEKTTEAWDRYTRELIFDLAKQRLAIDGFTQEEIDALNRLAG</sequence>
<gene>
    <name evidence="2" type="ORF">S01H4_65770</name>
</gene>
<dbReference type="AlphaFoldDB" id="X1G6Y2"/>
<proteinExistence type="predicted"/>
<feature type="non-terminal residue" evidence="2">
    <location>
        <position position="96"/>
    </location>
</feature>
<reference evidence="2" key="1">
    <citation type="journal article" date="2014" name="Front. Microbiol.">
        <title>High frequency of phylogenetically diverse reductive dehalogenase-homologous genes in deep subseafloor sedimentary metagenomes.</title>
        <authorList>
            <person name="Kawai M."/>
            <person name="Futagami T."/>
            <person name="Toyoda A."/>
            <person name="Takaki Y."/>
            <person name="Nishi S."/>
            <person name="Hori S."/>
            <person name="Arai W."/>
            <person name="Tsubouchi T."/>
            <person name="Morono Y."/>
            <person name="Uchiyama I."/>
            <person name="Ito T."/>
            <person name="Fujiyama A."/>
            <person name="Inagaki F."/>
            <person name="Takami H."/>
        </authorList>
    </citation>
    <scope>NUCLEOTIDE SEQUENCE</scope>
    <source>
        <strain evidence="2">Expedition CK06-06</strain>
    </source>
</reference>
<feature type="non-terminal residue" evidence="2">
    <location>
        <position position="1"/>
    </location>
</feature>
<feature type="coiled-coil region" evidence="1">
    <location>
        <begin position="17"/>
        <end position="68"/>
    </location>
</feature>
<dbReference type="EMBL" id="BART01040387">
    <property type="protein sequence ID" value="GAH28778.1"/>
    <property type="molecule type" value="Genomic_DNA"/>
</dbReference>
<comment type="caution">
    <text evidence="2">The sequence shown here is derived from an EMBL/GenBank/DDBJ whole genome shotgun (WGS) entry which is preliminary data.</text>
</comment>